<dbReference type="InterPro" id="IPR014710">
    <property type="entry name" value="RmlC-like_jellyroll"/>
</dbReference>
<evidence type="ECO:0000256" key="1">
    <source>
        <dbReference type="SAM" id="MobiDB-lite"/>
    </source>
</evidence>
<keyword evidence="3" id="KW-1185">Reference proteome</keyword>
<dbReference type="OrthoDB" id="1939643at2759"/>
<dbReference type="Gene3D" id="2.60.120.10">
    <property type="entry name" value="Jelly Rolls"/>
    <property type="match status" value="1"/>
</dbReference>
<feature type="region of interest" description="Disordered" evidence="1">
    <location>
        <begin position="1"/>
        <end position="20"/>
    </location>
</feature>
<sequence>MVSLVAMDQGPQEESSDPALKIRGGKAFENKKYSIGMLEIPPNGIKYPEITATDEVTKNTIFIVTSSEKNKLGVKIGQTAEEKLLSIGSVFVVPNENQYSLINHSQTHSVKLTFVLMKQSNLVE</sequence>
<proteinExistence type="predicted"/>
<dbReference type="Proteomes" id="UP000023152">
    <property type="component" value="Unassembled WGS sequence"/>
</dbReference>
<evidence type="ECO:0000313" key="2">
    <source>
        <dbReference type="EMBL" id="ETO27698.1"/>
    </source>
</evidence>
<dbReference type="EMBL" id="ASPP01007098">
    <property type="protein sequence ID" value="ETO27698.1"/>
    <property type="molecule type" value="Genomic_DNA"/>
</dbReference>
<organism evidence="2 3">
    <name type="scientific">Reticulomyxa filosa</name>
    <dbReference type="NCBI Taxonomy" id="46433"/>
    <lineage>
        <taxon>Eukaryota</taxon>
        <taxon>Sar</taxon>
        <taxon>Rhizaria</taxon>
        <taxon>Retaria</taxon>
        <taxon>Foraminifera</taxon>
        <taxon>Monothalamids</taxon>
        <taxon>Reticulomyxidae</taxon>
        <taxon>Reticulomyxa</taxon>
    </lineage>
</organism>
<evidence type="ECO:0000313" key="3">
    <source>
        <dbReference type="Proteomes" id="UP000023152"/>
    </source>
</evidence>
<name>X6NP40_RETFI</name>
<accession>X6NP40</accession>
<dbReference type="AlphaFoldDB" id="X6NP40"/>
<reference evidence="2 3" key="1">
    <citation type="journal article" date="2013" name="Curr. Biol.">
        <title>The Genome of the Foraminiferan Reticulomyxa filosa.</title>
        <authorList>
            <person name="Glockner G."/>
            <person name="Hulsmann N."/>
            <person name="Schleicher M."/>
            <person name="Noegel A.A."/>
            <person name="Eichinger L."/>
            <person name="Gallinger C."/>
            <person name="Pawlowski J."/>
            <person name="Sierra R."/>
            <person name="Euteneuer U."/>
            <person name="Pillet L."/>
            <person name="Moustafa A."/>
            <person name="Platzer M."/>
            <person name="Groth M."/>
            <person name="Szafranski K."/>
            <person name="Schliwa M."/>
        </authorList>
    </citation>
    <scope>NUCLEOTIDE SEQUENCE [LARGE SCALE GENOMIC DNA]</scope>
</reference>
<protein>
    <submittedName>
        <fullName evidence="2">Uncharacterized protein</fullName>
    </submittedName>
</protein>
<comment type="caution">
    <text evidence="2">The sequence shown here is derived from an EMBL/GenBank/DDBJ whole genome shotgun (WGS) entry which is preliminary data.</text>
</comment>
<gene>
    <name evidence="2" type="ORF">RFI_09436</name>
</gene>